<keyword evidence="2" id="KW-1185">Reference proteome</keyword>
<dbReference type="AlphaFoldDB" id="A0A3N5BZD1"/>
<reference evidence="1 2" key="1">
    <citation type="submission" date="2018-11" db="EMBL/GenBank/DDBJ databases">
        <title>Genomic Encyclopedia of Type Strains, Phase IV (KMG-IV): sequencing the most valuable type-strain genomes for metagenomic binning, comparative biology and taxonomic classification.</title>
        <authorList>
            <person name="Goeker M."/>
        </authorList>
    </citation>
    <scope>NUCLEOTIDE SEQUENCE [LARGE SCALE GENOMIC DNA]</scope>
    <source>
        <strain evidence="1 2">DSM 102936</strain>
    </source>
</reference>
<name>A0A3N5BZD1_9THEO</name>
<dbReference type="EMBL" id="RKRE01000001">
    <property type="protein sequence ID" value="RPF49231.1"/>
    <property type="molecule type" value="Genomic_DNA"/>
</dbReference>
<organism evidence="1 2">
    <name type="scientific">Thermodesulfitimonas autotrophica</name>
    <dbReference type="NCBI Taxonomy" id="1894989"/>
    <lineage>
        <taxon>Bacteria</taxon>
        <taxon>Bacillati</taxon>
        <taxon>Bacillota</taxon>
        <taxon>Clostridia</taxon>
        <taxon>Thermoanaerobacterales</taxon>
        <taxon>Thermoanaerobacteraceae</taxon>
        <taxon>Thermodesulfitimonas</taxon>
    </lineage>
</organism>
<dbReference type="OrthoDB" id="191172at2"/>
<protein>
    <submittedName>
        <fullName evidence="1">Putative transcriptional regulator of viral defense system</fullName>
    </submittedName>
</protein>
<accession>A0A3N5BZD1</accession>
<evidence type="ECO:0000313" key="2">
    <source>
        <dbReference type="Proteomes" id="UP000282654"/>
    </source>
</evidence>
<proteinExistence type="predicted"/>
<sequence>MKTSEWLAFFRQHQAKKVFALSDLEQMTGLPKGHLQVELARLVARGILRRLAREWYANPFAPPSVEEVAMVLRYPSYLSLEYTLSQEGILSQTAFTVTLVTTRPPYTFDLEGTTLEYHQIARRLFWGYRSEGRANVAWPEKALLDLIYIRHLKRREMDARGIASLLDDIYLEELDAARLWSFVQRFGEPYSRQLAALLKPRIAEPAE</sequence>
<evidence type="ECO:0000313" key="1">
    <source>
        <dbReference type="EMBL" id="RPF49231.1"/>
    </source>
</evidence>
<dbReference type="RefSeq" id="WP_123926294.1">
    <property type="nucleotide sequence ID" value="NZ_RKRE01000001.1"/>
</dbReference>
<dbReference type="Proteomes" id="UP000282654">
    <property type="component" value="Unassembled WGS sequence"/>
</dbReference>
<comment type="caution">
    <text evidence="1">The sequence shown here is derived from an EMBL/GenBank/DDBJ whole genome shotgun (WGS) entry which is preliminary data.</text>
</comment>
<gene>
    <name evidence="1" type="ORF">EDD75_0035</name>
</gene>